<dbReference type="InterPro" id="IPR029460">
    <property type="entry name" value="DNAPol_HHH"/>
</dbReference>
<evidence type="ECO:0000256" key="5">
    <source>
        <dbReference type="ARBA" id="ARBA00022705"/>
    </source>
</evidence>
<keyword evidence="10" id="KW-1185">Reference proteome</keyword>
<dbReference type="InterPro" id="IPR040982">
    <property type="entry name" value="DNA_pol3_finger"/>
</dbReference>
<dbReference type="InterPro" id="IPR003141">
    <property type="entry name" value="Pol/His_phosphatase_N"/>
</dbReference>
<dbReference type="InterPro" id="IPR004805">
    <property type="entry name" value="DnaE2/DnaE/PolC"/>
</dbReference>
<dbReference type="Pfam" id="PF07733">
    <property type="entry name" value="DNA_pol3_alpha"/>
    <property type="match status" value="1"/>
</dbReference>
<dbReference type="InterPro" id="IPR004013">
    <property type="entry name" value="PHP_dom"/>
</dbReference>
<dbReference type="Proteomes" id="UP000183945">
    <property type="component" value="Unassembled WGS sequence"/>
</dbReference>
<dbReference type="SMART" id="SM00481">
    <property type="entry name" value="POLIIIAc"/>
    <property type="match status" value="1"/>
</dbReference>
<evidence type="ECO:0000259" key="8">
    <source>
        <dbReference type="SMART" id="SM00481"/>
    </source>
</evidence>
<dbReference type="PANTHER" id="PTHR32294">
    <property type="entry name" value="DNA POLYMERASE III SUBUNIT ALPHA"/>
    <property type="match status" value="1"/>
</dbReference>
<evidence type="ECO:0000256" key="4">
    <source>
        <dbReference type="ARBA" id="ARBA00022695"/>
    </source>
</evidence>
<dbReference type="Gene3D" id="1.10.150.870">
    <property type="match status" value="1"/>
</dbReference>
<dbReference type="EMBL" id="FQVT01000012">
    <property type="protein sequence ID" value="SHG43302.1"/>
    <property type="molecule type" value="Genomic_DNA"/>
</dbReference>
<name>A0A1M5JRT3_SALEC</name>
<protein>
    <recommendedName>
        <fullName evidence="2">DNA polymerase III subunit alpha</fullName>
        <ecNumber evidence="1">2.7.7.7</ecNumber>
    </recommendedName>
</protein>
<dbReference type="GO" id="GO:0006260">
    <property type="term" value="P:DNA replication"/>
    <property type="evidence" value="ECO:0007669"/>
    <property type="project" value="UniProtKB-KW"/>
</dbReference>
<dbReference type="GO" id="GO:0003887">
    <property type="term" value="F:DNA-directed DNA polymerase activity"/>
    <property type="evidence" value="ECO:0007669"/>
    <property type="project" value="UniProtKB-KW"/>
</dbReference>
<evidence type="ECO:0000256" key="6">
    <source>
        <dbReference type="ARBA" id="ARBA00022932"/>
    </source>
</evidence>
<dbReference type="Pfam" id="PF02811">
    <property type="entry name" value="PHP"/>
    <property type="match status" value="1"/>
</dbReference>
<dbReference type="EC" id="2.7.7.7" evidence="1"/>
<evidence type="ECO:0000256" key="7">
    <source>
        <dbReference type="ARBA" id="ARBA00049244"/>
    </source>
</evidence>
<reference evidence="10" key="1">
    <citation type="submission" date="2016-11" db="EMBL/GenBank/DDBJ databases">
        <authorList>
            <person name="Varghese N."/>
            <person name="Submissions S."/>
        </authorList>
    </citation>
    <scope>NUCLEOTIDE SEQUENCE [LARGE SCALE GENOMIC DNA]</scope>
    <source>
        <strain evidence="10">DSM 24579</strain>
    </source>
</reference>
<dbReference type="InterPro" id="IPR016195">
    <property type="entry name" value="Pol/histidinol_Pase-like"/>
</dbReference>
<dbReference type="STRING" id="1073325.SAMN05444483_11221"/>
<keyword evidence="6" id="KW-0239">DNA-directed DNA polymerase</keyword>
<dbReference type="Pfam" id="PF17657">
    <property type="entry name" value="DNA_pol3_finger"/>
    <property type="match status" value="1"/>
</dbReference>
<evidence type="ECO:0000256" key="1">
    <source>
        <dbReference type="ARBA" id="ARBA00012417"/>
    </source>
</evidence>
<dbReference type="AlphaFoldDB" id="A0A1M5JRT3"/>
<keyword evidence="4" id="KW-0548">Nucleotidyltransferase</keyword>
<dbReference type="Gene3D" id="3.20.20.140">
    <property type="entry name" value="Metal-dependent hydrolases"/>
    <property type="match status" value="1"/>
</dbReference>
<dbReference type="OrthoDB" id="9803237at2"/>
<dbReference type="PANTHER" id="PTHR32294:SF0">
    <property type="entry name" value="DNA POLYMERASE III SUBUNIT ALPHA"/>
    <property type="match status" value="1"/>
</dbReference>
<evidence type="ECO:0000256" key="3">
    <source>
        <dbReference type="ARBA" id="ARBA00022679"/>
    </source>
</evidence>
<evidence type="ECO:0000256" key="2">
    <source>
        <dbReference type="ARBA" id="ARBA00019114"/>
    </source>
</evidence>
<sequence>MFYLNSHTWYSLRYGTFSVEKLCELARDFKVRHLALTDINNTSACLNFIKIASGFGINPLVGIDFRNGAEQQYVGIAKNNQGFLQLNEHLSYKLHKKETFNFEAPPLPDCFIIYPFEQILAHKKTSFKANEFIGISVESLRKLKFSEYLAFKEKLMLQQTLSFRNKRDFNAHRLLRAIDNNTLLSKLPETEQGDYSQRVLPLKTIKKAFQDYPYILENTQKLVDSCEVKFKFGKTQNRNLQVVENSVQEDVARLKKLCKDRLPARYPEADAKVYERVEKELKAIIKLGFVSYFLINYDIVQYARSKNFPFIGRGSGANSIIAYIIGITNVDPIELDLYFERFINENRSSPPDFDIDFSWKDRNEVTRFIFENYEHTALMGTYVTFKRRAVARELGKVFGLPKENIDKLSAGFFNFSELDQLEQLVLRYSALIEGFPNYLSVHSGGILILNDSVFNYAATFLPPKGFQTMQIDMNIAEEVGIHKFDILAQRGLSKITDAIALVKENQPQAKLEDIENVSVFKNDPEINNLLKTGDCMGVFYVESPAMRGLLTKLQTDNYLNLVAASSIIRPGISSGGMKEEYIKRHRDPQRRKQGHPVMLEIMGDTYGIMVYQEDVMKVAHKFAGLSFEDADVLRRGMSGKKTSKGQMQRIEAKFRNNCIQKKYDKKIIDEVWEQISSFAGYAFPKGHSASYAIESYQSLYLKRYFPLEFMVAALNNGGGFYNLETYIQEIRKCGGRVHPPCINKSDHPNVIYGKDIYLGLGYIKELETKTIQHILENRQFFGRFKSFNDFIDRINISIDQLSLLLKINAFRFTGIDKHHLIWKAHFKLQGSKPETNQEKLFTTPTKDFKLPEFKYSELVEAFDQMQLLGFSLSNQFKLLKHPIQKSVRAKELKNYIDREITIYGDLITVKKTGTSNGKYMYFGTFYDVENEVFDTVQFSKIAAKFPLRSKGIYKCRGVVKNDLGYISIAINQISREETLSDPRLVDNYGKFALGSNSHKFQE</sequence>
<accession>A0A1M5JRT3</accession>
<keyword evidence="3" id="KW-0808">Transferase</keyword>
<dbReference type="GO" id="GO:0008408">
    <property type="term" value="F:3'-5' exonuclease activity"/>
    <property type="evidence" value="ECO:0007669"/>
    <property type="project" value="InterPro"/>
</dbReference>
<dbReference type="SUPFAM" id="SSF89550">
    <property type="entry name" value="PHP domain-like"/>
    <property type="match status" value="1"/>
</dbReference>
<feature type="domain" description="Polymerase/histidinol phosphatase N-terminal" evidence="8">
    <location>
        <begin position="2"/>
        <end position="69"/>
    </location>
</feature>
<evidence type="ECO:0000313" key="10">
    <source>
        <dbReference type="Proteomes" id="UP000183945"/>
    </source>
</evidence>
<comment type="catalytic activity">
    <reaction evidence="7">
        <text>DNA(n) + a 2'-deoxyribonucleoside 5'-triphosphate = DNA(n+1) + diphosphate</text>
        <dbReference type="Rhea" id="RHEA:22508"/>
        <dbReference type="Rhea" id="RHEA-COMP:17339"/>
        <dbReference type="Rhea" id="RHEA-COMP:17340"/>
        <dbReference type="ChEBI" id="CHEBI:33019"/>
        <dbReference type="ChEBI" id="CHEBI:61560"/>
        <dbReference type="ChEBI" id="CHEBI:173112"/>
        <dbReference type="EC" id="2.7.7.7"/>
    </reaction>
</comment>
<organism evidence="9 10">
    <name type="scientific">Salegentibacter echinorum</name>
    <dbReference type="NCBI Taxonomy" id="1073325"/>
    <lineage>
        <taxon>Bacteria</taxon>
        <taxon>Pseudomonadati</taxon>
        <taxon>Bacteroidota</taxon>
        <taxon>Flavobacteriia</taxon>
        <taxon>Flavobacteriales</taxon>
        <taxon>Flavobacteriaceae</taxon>
        <taxon>Salegentibacter</taxon>
    </lineage>
</organism>
<keyword evidence="5" id="KW-0235">DNA replication</keyword>
<evidence type="ECO:0000313" key="9">
    <source>
        <dbReference type="EMBL" id="SHG43302.1"/>
    </source>
</evidence>
<proteinExistence type="predicted"/>
<dbReference type="InterPro" id="IPR011708">
    <property type="entry name" value="DNA_pol3_alpha_NTPase_dom"/>
</dbReference>
<dbReference type="NCBIfam" id="TIGR00594">
    <property type="entry name" value="polc"/>
    <property type="match status" value="1"/>
</dbReference>
<dbReference type="Pfam" id="PF14579">
    <property type="entry name" value="HHH_6"/>
    <property type="match status" value="1"/>
</dbReference>
<dbReference type="RefSeq" id="WP_072880806.1">
    <property type="nucleotide sequence ID" value="NZ_FQVT01000012.1"/>
</dbReference>
<gene>
    <name evidence="9" type="ORF">SAMN05444483_11221</name>
</gene>